<dbReference type="PANTHER" id="PTHR43638">
    <property type="entry name" value="OXIDOREDUCTASE, ALDO/KETO REDUCTASE FAMILY PROTEIN"/>
    <property type="match status" value="1"/>
</dbReference>
<comment type="caution">
    <text evidence="5">The sequence shown here is derived from an EMBL/GenBank/DDBJ whole genome shotgun (WGS) entry which is preliminary data.</text>
</comment>
<evidence type="ECO:0000313" key="6">
    <source>
        <dbReference type="Proteomes" id="UP000193749"/>
    </source>
</evidence>
<dbReference type="SUPFAM" id="SSF51430">
    <property type="entry name" value="NAD(P)-linked oxidoreductase"/>
    <property type="match status" value="1"/>
</dbReference>
<dbReference type="AlphaFoldDB" id="A0A1X1EY31"/>
<protein>
    <recommendedName>
        <fullName evidence="4">NADP-dependent oxidoreductase domain-containing protein</fullName>
    </recommendedName>
</protein>
<evidence type="ECO:0000256" key="2">
    <source>
        <dbReference type="PIRSR" id="PIRSR000097-2"/>
    </source>
</evidence>
<evidence type="ECO:0000256" key="1">
    <source>
        <dbReference type="PIRSR" id="PIRSR000097-1"/>
    </source>
</evidence>
<dbReference type="PIRSF" id="PIRSF000097">
    <property type="entry name" value="AKR"/>
    <property type="match status" value="1"/>
</dbReference>
<dbReference type="PRINTS" id="PR00069">
    <property type="entry name" value="ALDKETRDTASE"/>
</dbReference>
<feature type="domain" description="NADP-dependent oxidoreductase" evidence="4">
    <location>
        <begin position="13"/>
        <end position="264"/>
    </location>
</feature>
<dbReference type="STRING" id="55209.HA50_16535"/>
<dbReference type="InterPro" id="IPR023210">
    <property type="entry name" value="NADP_OxRdtase_dom"/>
</dbReference>
<organism evidence="5 6">
    <name type="scientific">Pantoea cypripedii</name>
    <name type="common">Pectobacterium cypripedii</name>
    <name type="synonym">Erwinia cypripedii</name>
    <dbReference type="NCBI Taxonomy" id="55209"/>
    <lineage>
        <taxon>Bacteria</taxon>
        <taxon>Pseudomonadati</taxon>
        <taxon>Pseudomonadota</taxon>
        <taxon>Gammaproteobacteria</taxon>
        <taxon>Enterobacterales</taxon>
        <taxon>Erwiniaceae</taxon>
        <taxon>Pantoea</taxon>
    </lineage>
</organism>
<dbReference type="Proteomes" id="UP000193749">
    <property type="component" value="Unassembled WGS sequence"/>
</dbReference>
<evidence type="ECO:0000259" key="4">
    <source>
        <dbReference type="Pfam" id="PF00248"/>
    </source>
</evidence>
<dbReference type="InterPro" id="IPR036812">
    <property type="entry name" value="NAD(P)_OxRdtase_dom_sf"/>
</dbReference>
<dbReference type="EMBL" id="MLJI01000001">
    <property type="protein sequence ID" value="ORM94861.1"/>
    <property type="molecule type" value="Genomic_DNA"/>
</dbReference>
<feature type="binding site" evidence="2">
    <location>
        <position position="110"/>
    </location>
    <ligand>
        <name>substrate</name>
    </ligand>
</feature>
<name>A0A1X1EY31_PANCY</name>
<reference evidence="5 6" key="1">
    <citation type="journal article" date="2017" name="Antonie Van Leeuwenhoek">
        <title>Phylogenomic resolution of the bacterial genus Pantoea and its relationship with Erwinia and Tatumella.</title>
        <authorList>
            <person name="Palmer M."/>
            <person name="Steenkamp E.T."/>
            <person name="Coetzee M.P."/>
            <person name="Chan W.Y."/>
            <person name="van Zyl E."/>
            <person name="De Maayer P."/>
            <person name="Coutinho T.A."/>
            <person name="Blom J."/>
            <person name="Smits T.H."/>
            <person name="Duffy B."/>
            <person name="Venter S.N."/>
        </authorList>
    </citation>
    <scope>NUCLEOTIDE SEQUENCE [LARGE SCALE GENOMIC DNA]</scope>
    <source>
        <strain evidence="5 6">LMG 2657</strain>
    </source>
</reference>
<feature type="active site" description="Proton donor" evidence="1">
    <location>
        <position position="52"/>
    </location>
</feature>
<dbReference type="InterPro" id="IPR020471">
    <property type="entry name" value="AKR"/>
</dbReference>
<proteinExistence type="predicted"/>
<dbReference type="RefSeq" id="WP_084876684.1">
    <property type="nucleotide sequence ID" value="NZ_JAGGMY010000001.1"/>
</dbReference>
<dbReference type="Pfam" id="PF00248">
    <property type="entry name" value="Aldo_ket_red"/>
    <property type="match status" value="1"/>
</dbReference>
<dbReference type="GO" id="GO:0016491">
    <property type="term" value="F:oxidoreductase activity"/>
    <property type="evidence" value="ECO:0007669"/>
    <property type="project" value="InterPro"/>
</dbReference>
<sequence>MKTVTLNGQSVAAIGMGSWHLGQGRHSEAAEINALRAGIDSGLRVIDTAEMYGDGRSESLIGKAIDGLRDRVYLVSKIYPYHANRLLMERSCNASLKRLNTDCLDLYLLHWRFSSVLSEAVSGFEKLKQQGKIKAWGVSNFDVDDMEDLFAVEQGDRCVTNQVFYNPASRGIEFDLIPWCNQHHMPMMAYSPLGGEGASLLRHPLITQLAAKYQTGPSTVLLAWVIRNGNMIAIPESGEAAHIKENAAALSVQLQPADLRVMDEAFPPPTRKMPLETR</sequence>
<evidence type="ECO:0000313" key="5">
    <source>
        <dbReference type="EMBL" id="ORM94861.1"/>
    </source>
</evidence>
<gene>
    <name evidence="5" type="ORF">HA50_16535</name>
</gene>
<dbReference type="OrthoDB" id="9772407at2"/>
<dbReference type="CDD" id="cd19138">
    <property type="entry name" value="AKR_YeaE"/>
    <property type="match status" value="1"/>
</dbReference>
<dbReference type="PANTHER" id="PTHR43638:SF3">
    <property type="entry name" value="ALDEHYDE REDUCTASE"/>
    <property type="match status" value="1"/>
</dbReference>
<feature type="site" description="Lowers pKa of active site Tyr" evidence="3">
    <location>
        <position position="77"/>
    </location>
</feature>
<keyword evidence="6" id="KW-1185">Reference proteome</keyword>
<dbReference type="Gene3D" id="3.20.20.100">
    <property type="entry name" value="NADP-dependent oxidoreductase domain"/>
    <property type="match status" value="1"/>
</dbReference>
<evidence type="ECO:0000256" key="3">
    <source>
        <dbReference type="PIRSR" id="PIRSR000097-3"/>
    </source>
</evidence>
<accession>A0A1X1EY31</accession>